<feature type="region of interest" description="Disordered" evidence="1">
    <location>
        <begin position="283"/>
        <end position="321"/>
    </location>
</feature>
<feature type="compositionally biased region" description="Basic and acidic residues" evidence="1">
    <location>
        <begin position="81"/>
        <end position="95"/>
    </location>
</feature>
<feature type="compositionally biased region" description="Low complexity" evidence="1">
    <location>
        <begin position="1"/>
        <end position="18"/>
    </location>
</feature>
<feature type="region of interest" description="Disordered" evidence="1">
    <location>
        <begin position="345"/>
        <end position="443"/>
    </location>
</feature>
<dbReference type="PANTHER" id="PTHR33246">
    <property type="entry name" value="CCHC-TYPE DOMAIN-CONTAINING PROTEIN"/>
    <property type="match status" value="1"/>
</dbReference>
<feature type="compositionally biased region" description="Polar residues" evidence="1">
    <location>
        <begin position="113"/>
        <end position="128"/>
    </location>
</feature>
<gene>
    <name evidence="2" type="ORF">PGTUg99_026445</name>
</gene>
<protein>
    <submittedName>
        <fullName evidence="2">Uncharacterized protein</fullName>
    </submittedName>
</protein>
<sequence length="530" mass="56783">MSVSQLDPTLLTLTPSSDRLGPPPPGSQTSGPDVTGLTLASNLSNVSGTQSPHLNTPAEGATGKKKRYHRTQKEMAAFRSEQAHLKKLKALEKAKEKRAKSRGRGGPSRRSTHTSASEQTQANSNQPSAPVASQPLVPDANPPFDTYDYENVCSYLEEEANYTRLYGDGSKTSVGKSKVTKGAAYDMFAIFINSSSNNRLRLTGSQLRQRIDGYKKRFIKAKDFADNTGAGIEEGDGLPTLAELLEKKCPCYDRMYAIFGGKANVTPLAQYDSGVGANLYGDSPNPREVEDPTGSPEVFFSGWEESDVDQPPSGANTPAAGLDFNRCQSAIDRLGIVNLPNSDGEGDLDDDLLPPPLDFSGTAMDPSPSLMTQRSITRATQGSATPAANGGVLVPSASQLSTPDPGRPSPSNGVSTGRRPFPNQRSMDASPAGPVQEVNGKAKSTLASAFESSNSEKFAYLKAHMAWEKEKEDKRLAWEKERYDKEAKRATEGAQGLAKLAESKLNAAQAWINQGKSSSEVDLLLKAIYG</sequence>
<feature type="compositionally biased region" description="Polar residues" evidence="1">
    <location>
        <begin position="38"/>
        <end position="54"/>
    </location>
</feature>
<feature type="region of interest" description="Disordered" evidence="1">
    <location>
        <begin position="1"/>
        <end position="143"/>
    </location>
</feature>
<reference evidence="2 3" key="1">
    <citation type="submission" date="2019-05" db="EMBL/GenBank/DDBJ databases">
        <title>Emergence of the Ug99 lineage of the wheat stem rust pathogen through somatic hybridization.</title>
        <authorList>
            <person name="Li F."/>
            <person name="Upadhyaya N.M."/>
            <person name="Sperschneider J."/>
            <person name="Matny O."/>
            <person name="Nguyen-Phuc H."/>
            <person name="Mago R."/>
            <person name="Raley C."/>
            <person name="Miller M.E."/>
            <person name="Silverstein K.A.T."/>
            <person name="Henningsen E."/>
            <person name="Hirsch C.D."/>
            <person name="Visser B."/>
            <person name="Pretorius Z.A."/>
            <person name="Steffenson B.J."/>
            <person name="Schwessinger B."/>
            <person name="Dodds P.N."/>
            <person name="Figueroa M."/>
        </authorList>
    </citation>
    <scope>NUCLEOTIDE SEQUENCE [LARGE SCALE GENOMIC DNA]</scope>
    <source>
        <strain evidence="2 3">Ug99</strain>
    </source>
</reference>
<dbReference type="Proteomes" id="UP000325313">
    <property type="component" value="Unassembled WGS sequence"/>
</dbReference>
<proteinExistence type="predicted"/>
<accession>A0A5B0NWB9</accession>
<evidence type="ECO:0000313" key="2">
    <source>
        <dbReference type="EMBL" id="KAA1093541.1"/>
    </source>
</evidence>
<comment type="caution">
    <text evidence="2">The sequence shown here is derived from an EMBL/GenBank/DDBJ whole genome shotgun (WGS) entry which is preliminary data.</text>
</comment>
<dbReference type="AlphaFoldDB" id="A0A5B0NWB9"/>
<dbReference type="EMBL" id="VDEP01000374">
    <property type="protein sequence ID" value="KAA1093541.1"/>
    <property type="molecule type" value="Genomic_DNA"/>
</dbReference>
<name>A0A5B0NWB9_PUCGR</name>
<feature type="compositionally biased region" description="Polar residues" evidence="1">
    <location>
        <begin position="369"/>
        <end position="386"/>
    </location>
</feature>
<evidence type="ECO:0000256" key="1">
    <source>
        <dbReference type="SAM" id="MobiDB-lite"/>
    </source>
</evidence>
<dbReference type="PANTHER" id="PTHR33246:SF51">
    <property type="entry name" value="MYB_SANT-LIKE DOMAIN-CONTAINING PROTEIN"/>
    <property type="match status" value="1"/>
</dbReference>
<evidence type="ECO:0000313" key="3">
    <source>
        <dbReference type="Proteomes" id="UP000325313"/>
    </source>
</evidence>
<organism evidence="2 3">
    <name type="scientific">Puccinia graminis f. sp. tritici</name>
    <dbReference type="NCBI Taxonomy" id="56615"/>
    <lineage>
        <taxon>Eukaryota</taxon>
        <taxon>Fungi</taxon>
        <taxon>Dikarya</taxon>
        <taxon>Basidiomycota</taxon>
        <taxon>Pucciniomycotina</taxon>
        <taxon>Pucciniomycetes</taxon>
        <taxon>Pucciniales</taxon>
        <taxon>Pucciniaceae</taxon>
        <taxon>Puccinia</taxon>
    </lineage>
</organism>